<evidence type="ECO:0000259" key="1">
    <source>
        <dbReference type="Pfam" id="PF17762"/>
    </source>
</evidence>
<evidence type="ECO:0000313" key="2">
    <source>
        <dbReference type="EMBL" id="GAH99411.1"/>
    </source>
</evidence>
<reference evidence="2" key="1">
    <citation type="journal article" date="2014" name="Front. Microbiol.">
        <title>High frequency of phylogenetically diverse reductive dehalogenase-homologous genes in deep subseafloor sedimentary metagenomes.</title>
        <authorList>
            <person name="Kawai M."/>
            <person name="Futagami T."/>
            <person name="Toyoda A."/>
            <person name="Takaki Y."/>
            <person name="Nishi S."/>
            <person name="Hori S."/>
            <person name="Arai W."/>
            <person name="Tsubouchi T."/>
            <person name="Morono Y."/>
            <person name="Uchiyama I."/>
            <person name="Ito T."/>
            <person name="Fujiyama A."/>
            <person name="Inagaki F."/>
            <person name="Takami H."/>
        </authorList>
    </citation>
    <scope>NUCLEOTIDE SEQUENCE</scope>
    <source>
        <strain evidence="2">Expedition CK06-06</strain>
    </source>
</reference>
<sequence>VLQRVLACEFGKSRVWITYHLQIADLPEIVKEKLSTVDISYHVAINYIVPLNNAQKQILFVKQIVKQQLSNSQTKKLYEQFKKYDLVTLLEMYDELYVFG</sequence>
<gene>
    <name evidence="2" type="ORF">S06H3_04803</name>
</gene>
<proteinExistence type="predicted"/>
<dbReference type="AlphaFoldDB" id="X1JXE5"/>
<dbReference type="Gene3D" id="1.10.10.2830">
    <property type="match status" value="1"/>
</dbReference>
<organism evidence="2">
    <name type="scientific">marine sediment metagenome</name>
    <dbReference type="NCBI Taxonomy" id="412755"/>
    <lineage>
        <taxon>unclassified sequences</taxon>
        <taxon>metagenomes</taxon>
        <taxon>ecological metagenomes</taxon>
    </lineage>
</organism>
<comment type="caution">
    <text evidence="2">The sequence shown here is derived from an EMBL/GenBank/DDBJ whole genome shotgun (WGS) entry which is preliminary data.</text>
</comment>
<dbReference type="Pfam" id="PF17762">
    <property type="entry name" value="HTH_ParB"/>
    <property type="match status" value="1"/>
</dbReference>
<accession>X1JXE5</accession>
<dbReference type="SUPFAM" id="SSF109709">
    <property type="entry name" value="KorB DNA-binding domain-like"/>
    <property type="match status" value="1"/>
</dbReference>
<dbReference type="InterPro" id="IPR041468">
    <property type="entry name" value="HTH_ParB/Spo0J"/>
</dbReference>
<protein>
    <recommendedName>
        <fullName evidence="1">ParB/Spo0J HTH domain-containing protein</fullName>
    </recommendedName>
</protein>
<name>X1JXE5_9ZZZZ</name>
<feature type="non-terminal residue" evidence="2">
    <location>
        <position position="1"/>
    </location>
</feature>
<dbReference type="EMBL" id="BARV01001718">
    <property type="protein sequence ID" value="GAH99411.1"/>
    <property type="molecule type" value="Genomic_DNA"/>
</dbReference>
<feature type="domain" description="ParB/Spo0J HTH" evidence="1">
    <location>
        <begin position="3"/>
        <end position="82"/>
    </location>
</feature>